<feature type="region of interest" description="Disordered" evidence="1">
    <location>
        <begin position="29"/>
        <end position="74"/>
    </location>
</feature>
<accession>A0A4Y2EUH0</accession>
<organism evidence="2 3">
    <name type="scientific">Araneus ventricosus</name>
    <name type="common">Orbweaver spider</name>
    <name type="synonym">Epeira ventricosa</name>
    <dbReference type="NCBI Taxonomy" id="182803"/>
    <lineage>
        <taxon>Eukaryota</taxon>
        <taxon>Metazoa</taxon>
        <taxon>Ecdysozoa</taxon>
        <taxon>Arthropoda</taxon>
        <taxon>Chelicerata</taxon>
        <taxon>Arachnida</taxon>
        <taxon>Araneae</taxon>
        <taxon>Araneomorphae</taxon>
        <taxon>Entelegynae</taxon>
        <taxon>Araneoidea</taxon>
        <taxon>Araneidae</taxon>
        <taxon>Araneus</taxon>
    </lineage>
</organism>
<sequence>MPLTKGERIDIILLLGAGTTRSYSAHFKFNSQNADNPRQGGKTDMKFKKTGSVADASRSEIPKAGTDEDMSTQVPAAIARSPTKGTRPLSTQTGISQNSIVRILGDNEWHSYKLQMLQHLTEGDSDRRVEFCEWSLNMHVNVERLSWKRDCQRKDETNPVYCSIR</sequence>
<dbReference type="OrthoDB" id="8117402at2759"/>
<comment type="caution">
    <text evidence="2">The sequence shown here is derived from an EMBL/GenBank/DDBJ whole genome shotgun (WGS) entry which is preliminary data.</text>
</comment>
<dbReference type="Proteomes" id="UP000499080">
    <property type="component" value="Unassembled WGS sequence"/>
</dbReference>
<name>A0A4Y2EUH0_ARAVE</name>
<evidence type="ECO:0000313" key="3">
    <source>
        <dbReference type="Proteomes" id="UP000499080"/>
    </source>
</evidence>
<protein>
    <submittedName>
        <fullName evidence="2">Uncharacterized protein</fullName>
    </submittedName>
</protein>
<proteinExistence type="predicted"/>
<dbReference type="EMBL" id="BGPR01000720">
    <property type="protein sequence ID" value="GBM32902.1"/>
    <property type="molecule type" value="Genomic_DNA"/>
</dbReference>
<dbReference type="PANTHER" id="PTHR47326:SF1">
    <property type="entry name" value="HTH PSQ-TYPE DOMAIN-CONTAINING PROTEIN"/>
    <property type="match status" value="1"/>
</dbReference>
<dbReference type="PANTHER" id="PTHR47326">
    <property type="entry name" value="TRANSPOSABLE ELEMENT TC3 TRANSPOSASE-LIKE PROTEIN"/>
    <property type="match status" value="1"/>
</dbReference>
<reference evidence="2 3" key="1">
    <citation type="journal article" date="2019" name="Sci. Rep.">
        <title>Orb-weaving spider Araneus ventricosus genome elucidates the spidroin gene catalogue.</title>
        <authorList>
            <person name="Kono N."/>
            <person name="Nakamura H."/>
            <person name="Ohtoshi R."/>
            <person name="Moran D.A.P."/>
            <person name="Shinohara A."/>
            <person name="Yoshida Y."/>
            <person name="Fujiwara M."/>
            <person name="Mori M."/>
            <person name="Tomita M."/>
            <person name="Arakawa K."/>
        </authorList>
    </citation>
    <scope>NUCLEOTIDE SEQUENCE [LARGE SCALE GENOMIC DNA]</scope>
</reference>
<keyword evidence="3" id="KW-1185">Reference proteome</keyword>
<evidence type="ECO:0000313" key="2">
    <source>
        <dbReference type="EMBL" id="GBM32902.1"/>
    </source>
</evidence>
<dbReference type="AlphaFoldDB" id="A0A4Y2EUH0"/>
<evidence type="ECO:0000256" key="1">
    <source>
        <dbReference type="SAM" id="MobiDB-lite"/>
    </source>
</evidence>
<gene>
    <name evidence="2" type="ORF">AVEN_13277_1</name>
</gene>